<feature type="binding site" evidence="10">
    <location>
        <position position="350"/>
    </location>
    <ligand>
        <name>5-phospho-alpha-D-ribose 1-diphosphate</name>
        <dbReference type="ChEBI" id="CHEBI:58017"/>
        <note>ligand shared between dimeric partners</note>
    </ligand>
</feature>
<dbReference type="InterPro" id="IPR004467">
    <property type="entry name" value="Or_phspho_trans_dom"/>
</dbReference>
<comment type="caution">
    <text evidence="13">The sequence shown here is derived from an EMBL/GenBank/DDBJ whole genome shotgun (WGS) entry which is preliminary data.</text>
</comment>
<comment type="pathway">
    <text evidence="2 10">Pyrimidine metabolism; UMP biosynthesis via de novo pathway; UMP from orotate: step 1/2.</text>
</comment>
<dbReference type="SUPFAM" id="SSF51366">
    <property type="entry name" value="Ribulose-phoshate binding barrel"/>
    <property type="match status" value="1"/>
</dbReference>
<dbReference type="PANTHER" id="PTHR43375:SF1">
    <property type="entry name" value="OROTIDINE 5'-PHOSPHATE DECARBOXYLASE"/>
    <property type="match status" value="1"/>
</dbReference>
<dbReference type="Gene3D" id="3.40.50.2020">
    <property type="match status" value="1"/>
</dbReference>
<gene>
    <name evidence="13" type="primary">pyrF_2</name>
    <name evidence="10" type="synonym">pyrE</name>
    <name evidence="13" type="ORF">HRbin22_01778</name>
</gene>
<comment type="similarity">
    <text evidence="3">Belongs to the OMP decarboxylase family. Type 2 subfamily.</text>
</comment>
<dbReference type="GO" id="GO:0044205">
    <property type="term" value="P:'de novo' UMP biosynthetic process"/>
    <property type="evidence" value="ECO:0007669"/>
    <property type="project" value="UniProtKB-UniRule"/>
</dbReference>
<name>A0A2H5Y7W7_9CHLR</name>
<dbReference type="InterPro" id="IPR001754">
    <property type="entry name" value="OMPdeCOase_dom"/>
</dbReference>
<dbReference type="Gene3D" id="3.20.20.70">
    <property type="entry name" value="Aldolase class I"/>
    <property type="match status" value="1"/>
</dbReference>
<evidence type="ECO:0000256" key="3">
    <source>
        <dbReference type="ARBA" id="ARBA00008847"/>
    </source>
</evidence>
<keyword evidence="10" id="KW-0460">Magnesium</keyword>
<dbReference type="UniPathway" id="UPA00070">
    <property type="reaction ID" value="UER00119"/>
</dbReference>
<dbReference type="NCBIfam" id="TIGR00336">
    <property type="entry name" value="pyrE"/>
    <property type="match status" value="1"/>
</dbReference>
<feature type="binding site" description="in other chain" evidence="10">
    <location>
        <position position="284"/>
    </location>
    <ligand>
        <name>5-phospho-alpha-D-ribose 1-diphosphate</name>
        <dbReference type="ChEBI" id="CHEBI:58017"/>
        <note>ligand shared between dimeric partners</note>
    </ligand>
</feature>
<dbReference type="SUPFAM" id="SSF53271">
    <property type="entry name" value="PRTase-like"/>
    <property type="match status" value="1"/>
</dbReference>
<dbReference type="Proteomes" id="UP000236642">
    <property type="component" value="Unassembled WGS sequence"/>
</dbReference>
<evidence type="ECO:0000259" key="12">
    <source>
        <dbReference type="SMART" id="SM00934"/>
    </source>
</evidence>
<dbReference type="SMART" id="SM00934">
    <property type="entry name" value="OMPdecase"/>
    <property type="match status" value="1"/>
</dbReference>
<evidence type="ECO:0000256" key="7">
    <source>
        <dbReference type="ARBA" id="ARBA00022975"/>
    </source>
</evidence>
<accession>A0A2H5Y7W7</accession>
<evidence type="ECO:0000256" key="11">
    <source>
        <dbReference type="SAM" id="MobiDB-lite"/>
    </source>
</evidence>
<dbReference type="Pfam" id="PF00156">
    <property type="entry name" value="Pribosyltran"/>
    <property type="match status" value="1"/>
</dbReference>
<feature type="binding site" description="in other chain" evidence="10">
    <location>
        <begin position="376"/>
        <end position="384"/>
    </location>
    <ligand>
        <name>5-phospho-alpha-D-ribose 1-diphosphate</name>
        <dbReference type="ChEBI" id="CHEBI:58017"/>
        <note>ligand shared between dimeric partners</note>
    </ligand>
</feature>
<feature type="binding site" evidence="10">
    <location>
        <position position="380"/>
    </location>
    <ligand>
        <name>orotate</name>
        <dbReference type="ChEBI" id="CHEBI:30839"/>
    </ligand>
</feature>
<dbReference type="Pfam" id="PF00215">
    <property type="entry name" value="OMPdecase"/>
    <property type="match status" value="1"/>
</dbReference>
<feature type="binding site" evidence="10">
    <location>
        <position position="408"/>
    </location>
    <ligand>
        <name>orotate</name>
        <dbReference type="ChEBI" id="CHEBI:30839"/>
    </ligand>
</feature>
<dbReference type="InterPro" id="IPR011995">
    <property type="entry name" value="OMPdecase_type-2"/>
</dbReference>
<protein>
    <recommendedName>
        <fullName evidence="10">Orotate phosphoribosyltransferase</fullName>
        <shortName evidence="10">OPRT</shortName>
        <shortName evidence="10">OPRTase</shortName>
        <ecNumber evidence="10">2.4.2.10</ecNumber>
    </recommendedName>
</protein>
<dbReference type="GO" id="GO:0004588">
    <property type="term" value="F:orotate phosphoribosyltransferase activity"/>
    <property type="evidence" value="ECO:0007669"/>
    <property type="project" value="UniProtKB-UniRule"/>
</dbReference>
<keyword evidence="4 10" id="KW-0328">Glycosyltransferase</keyword>
<dbReference type="PROSITE" id="PS00156">
    <property type="entry name" value="OMPDECASE"/>
    <property type="match status" value="1"/>
</dbReference>
<evidence type="ECO:0000256" key="5">
    <source>
        <dbReference type="ARBA" id="ARBA00022679"/>
    </source>
</evidence>
<proteinExistence type="inferred from homology"/>
<reference evidence="14" key="1">
    <citation type="submission" date="2017-09" db="EMBL/GenBank/DDBJ databases">
        <title>Metaegenomics of thermophilic ammonia-oxidizing enrichment culture.</title>
        <authorList>
            <person name="Kato S."/>
            <person name="Suzuki K."/>
        </authorList>
    </citation>
    <scope>NUCLEOTIDE SEQUENCE [LARGE SCALE GENOMIC DNA]</scope>
</reference>
<dbReference type="HAMAP" id="MF_01208">
    <property type="entry name" value="PyrE"/>
    <property type="match status" value="1"/>
</dbReference>
<keyword evidence="5 10" id="KW-0808">Transferase</keyword>
<feature type="binding site" description="in other chain" evidence="10">
    <location>
        <position position="351"/>
    </location>
    <ligand>
        <name>5-phospho-alpha-D-ribose 1-diphosphate</name>
        <dbReference type="ChEBI" id="CHEBI:58017"/>
        <note>ligand shared between dimeric partners</note>
    </ligand>
</feature>
<feature type="binding site" evidence="10">
    <location>
        <position position="354"/>
    </location>
    <ligand>
        <name>5-phospho-alpha-D-ribose 1-diphosphate</name>
        <dbReference type="ChEBI" id="CHEBI:58017"/>
        <note>ligand shared between dimeric partners</note>
    </ligand>
</feature>
<comment type="cofactor">
    <cofactor evidence="10">
        <name>Mg(2+)</name>
        <dbReference type="ChEBI" id="CHEBI:18420"/>
    </cofactor>
</comment>
<dbReference type="CDD" id="cd06223">
    <property type="entry name" value="PRTases_typeI"/>
    <property type="match status" value="1"/>
</dbReference>
<dbReference type="EMBL" id="BEHY01000048">
    <property type="protein sequence ID" value="GBD09522.1"/>
    <property type="molecule type" value="Genomic_DNA"/>
</dbReference>
<evidence type="ECO:0000313" key="13">
    <source>
        <dbReference type="EMBL" id="GBD09522.1"/>
    </source>
</evidence>
<comment type="function">
    <text evidence="10">Catalyzes the transfer of a ribosyl phosphate group from 5-phosphoribose 1-diphosphate to orotate, leading to the formation of orotidine monophosphate (OMP).</text>
</comment>
<evidence type="ECO:0000256" key="2">
    <source>
        <dbReference type="ARBA" id="ARBA00004889"/>
    </source>
</evidence>
<dbReference type="InterPro" id="IPR011060">
    <property type="entry name" value="RibuloseP-bd_barrel"/>
</dbReference>
<evidence type="ECO:0000256" key="10">
    <source>
        <dbReference type="HAMAP-Rule" id="MF_01208"/>
    </source>
</evidence>
<comment type="pathway">
    <text evidence="1">Pyrimidine metabolism; UMP biosynthesis via de novo pathway; UMP from orotate: step 2/2.</text>
</comment>
<keyword evidence="7 10" id="KW-0665">Pyrimidine biosynthesis</keyword>
<dbReference type="InterPro" id="IPR023031">
    <property type="entry name" value="OPRT"/>
</dbReference>
<sequence length="478" mass="51799">MEFFARLRERTGPAQLGLCVGLDPTPARLPEWARRHPDPVLAFLRWVIEATAEVAAAYKPNLAFYLALGLSGLETLRAVRAAIPPEIPVILDGKFGDIGWTAEAYAQFAFDILRADAVTLSPFPGPEGLRPFLSREGRGIFLLIRTSNPGAEAVQELGVGGEPFYQALARQVRSWPGSERVGFVVGATVPHALAALRRLAPDRWFLIPGVGPQGGDPETARILAGPPALIAASREILEAPDPGAAARSLVERLRGTAFPSAVARTLARLLYETGCVRFGEFVLKSGQPSPIYLDLRRLVAFPAWLEMVAGMYAALLDRLTFDRLAAIPYAALPIGTAVALRTGRPLLYPRKEAKTYGTAQRIEGDFRPGETVVVLDDVLTTGASKREAIRTLEEAGLRVTDIVVLVDREQGGRQELEAAGYRVHAVITLTALLDALVMEEKILPAERDRIRQALGHEASPSAPGQGTQPVRRDPVAWD</sequence>
<dbReference type="AlphaFoldDB" id="A0A2H5Y7W7"/>
<dbReference type="InterPro" id="IPR029057">
    <property type="entry name" value="PRTase-like"/>
</dbReference>
<dbReference type="GO" id="GO:0000287">
    <property type="term" value="F:magnesium ion binding"/>
    <property type="evidence" value="ECO:0007669"/>
    <property type="project" value="UniProtKB-UniRule"/>
</dbReference>
<comment type="catalytic activity">
    <reaction evidence="9">
        <text>orotidine 5'-phosphate + H(+) = UMP + CO2</text>
        <dbReference type="Rhea" id="RHEA:11596"/>
        <dbReference type="ChEBI" id="CHEBI:15378"/>
        <dbReference type="ChEBI" id="CHEBI:16526"/>
        <dbReference type="ChEBI" id="CHEBI:57538"/>
        <dbReference type="ChEBI" id="CHEBI:57865"/>
        <dbReference type="EC" id="4.1.1.23"/>
    </reaction>
</comment>
<keyword evidence="6" id="KW-0210">Decarboxylase</keyword>
<evidence type="ECO:0000256" key="4">
    <source>
        <dbReference type="ARBA" id="ARBA00022676"/>
    </source>
</evidence>
<dbReference type="InterPro" id="IPR000836">
    <property type="entry name" value="PRTase_dom"/>
</dbReference>
<dbReference type="NCBIfam" id="TIGR02127">
    <property type="entry name" value="pyrF_sub2"/>
    <property type="match status" value="1"/>
</dbReference>
<organism evidence="13 14">
    <name type="scientific">Candidatus Thermoflexus japonica</name>
    <dbReference type="NCBI Taxonomy" id="2035417"/>
    <lineage>
        <taxon>Bacteria</taxon>
        <taxon>Bacillati</taxon>
        <taxon>Chloroflexota</taxon>
        <taxon>Thermoflexia</taxon>
        <taxon>Thermoflexales</taxon>
        <taxon>Thermoflexaceae</taxon>
        <taxon>Thermoflexus</taxon>
    </lineage>
</organism>
<dbReference type="InterPro" id="IPR013785">
    <property type="entry name" value="Aldolase_TIM"/>
</dbReference>
<dbReference type="GO" id="GO:0006207">
    <property type="term" value="P:'de novo' pyrimidine nucleobase biosynthetic process"/>
    <property type="evidence" value="ECO:0007669"/>
    <property type="project" value="InterPro"/>
</dbReference>
<feature type="domain" description="Orotidine 5'-phosphate decarboxylase" evidence="12">
    <location>
        <begin position="17"/>
        <end position="249"/>
    </location>
</feature>
<evidence type="ECO:0000256" key="9">
    <source>
        <dbReference type="ARBA" id="ARBA00049157"/>
    </source>
</evidence>
<comment type="similarity">
    <text evidence="10">Belongs to the purine/pyrimidine phosphoribosyltransferase family. PyrE subfamily.</text>
</comment>
<keyword evidence="8 13" id="KW-0456">Lyase</keyword>
<evidence type="ECO:0000256" key="6">
    <source>
        <dbReference type="ARBA" id="ARBA00022793"/>
    </source>
</evidence>
<feature type="region of interest" description="Disordered" evidence="11">
    <location>
        <begin position="453"/>
        <end position="478"/>
    </location>
</feature>
<evidence type="ECO:0000256" key="8">
    <source>
        <dbReference type="ARBA" id="ARBA00023239"/>
    </source>
</evidence>
<evidence type="ECO:0000313" key="14">
    <source>
        <dbReference type="Proteomes" id="UP000236642"/>
    </source>
</evidence>
<comment type="catalytic activity">
    <reaction evidence="10">
        <text>orotidine 5'-phosphate + diphosphate = orotate + 5-phospho-alpha-D-ribose 1-diphosphate</text>
        <dbReference type="Rhea" id="RHEA:10380"/>
        <dbReference type="ChEBI" id="CHEBI:30839"/>
        <dbReference type="ChEBI" id="CHEBI:33019"/>
        <dbReference type="ChEBI" id="CHEBI:57538"/>
        <dbReference type="ChEBI" id="CHEBI:58017"/>
        <dbReference type="EC" id="2.4.2.10"/>
    </reaction>
</comment>
<dbReference type="EC" id="2.4.2.10" evidence="10"/>
<dbReference type="GO" id="GO:0004590">
    <property type="term" value="F:orotidine-5'-phosphate decarboxylase activity"/>
    <property type="evidence" value="ECO:0007669"/>
    <property type="project" value="UniProtKB-UniRule"/>
</dbReference>
<comment type="caution">
    <text evidence="10">Lacks conserved residue(s) required for the propagation of feature annotation.</text>
</comment>
<dbReference type="PANTHER" id="PTHR43375">
    <property type="entry name" value="OROTIDINE 5'-PHOSPHATE DECARBOXYLASE"/>
    <property type="match status" value="1"/>
</dbReference>
<dbReference type="CDD" id="cd04725">
    <property type="entry name" value="OMP_decarboxylase_like"/>
    <property type="match status" value="1"/>
</dbReference>
<evidence type="ECO:0000256" key="1">
    <source>
        <dbReference type="ARBA" id="ARBA00004861"/>
    </source>
</evidence>
<dbReference type="InterPro" id="IPR018089">
    <property type="entry name" value="OMPdecase_AS"/>
</dbReference>
<comment type="subunit">
    <text evidence="10">Homodimer.</text>
</comment>